<keyword evidence="1" id="KW-0812">Transmembrane</keyword>
<sequence>MGVRGLGVSVVTWTTVVLLGGFVSDLPTKDFWCLTGITLVQAAGVFNFLLKEKLSDMLHSWWGLLATVFATVKEEEGEFEGKNKVIAYILAGVQGLVLCIVLCPLGVLYMLGLYISAGVSLWRLVEHDFGNAGGANQKPALQVLYSLAVAQGVLFGYKTIHALMSRTRLPKLVAELAAVDEELVAEYLEETVAGCEKDSSFATGRNLVTYGVELMMEAKSNEGFIAGLRVLAGAIKDDYWRGRKVLVKHLLTRHDSSSHMILRRLLETVGPRSPYSREIKEHVVRILALVARGIRLEQFPRAIECLSSVVDTSDEEYSRRSSNGDNTFKDYERVELLEEYERGYLVFDRESQPAGSLLGNSGSLIQRLVQLLPCKTKAMENNGRGDGGSRRRPRTNTAAVVVHGFDELLTEALNIIHQILVHEDNRWIMRACVSNTVLHRIAMFPRKLHKDGNHDACSVFQESELHMLEKCWVLTEWLLVTMTEANDDNPSSLQPATPLLLGGGGRRSISGEEGEIIIQDQEVVEEPYNLLWFMVGSALGNAITRTIKNSMKGAIKSIFDCLDCRATQKKQGIQILLHLSLDMSFITEDSESSKRRLTWTLLLIVCSTHDDSMYWRISGFIDRSKNMCDFDRIRELAGEKLRHILGEKRDEIPAASKGSTEIELLQSVRLALGDLARAFADDALYISMRTHAAIIMEGLCIGYTTYTNLAEEVEGFLVAAIPKVVNEILILCAPTIEERQAQASTDVVKDGVSHECYMDNERRRLRKALVSLYTIGYMRDVRLRPKFEETASKICKEQGRSFEDFESLRLNSSAVISRISNHSC</sequence>
<dbReference type="EMBL" id="PQIB02000003">
    <property type="protein sequence ID" value="RLN30009.1"/>
    <property type="molecule type" value="Genomic_DNA"/>
</dbReference>
<keyword evidence="1" id="KW-0472">Membrane</keyword>
<dbReference type="STRING" id="4540.A0A3L6SZU5"/>
<comment type="caution">
    <text evidence="2">The sequence shown here is derived from an EMBL/GenBank/DDBJ whole genome shotgun (WGS) entry which is preliminary data.</text>
</comment>
<organism evidence="2 3">
    <name type="scientific">Panicum miliaceum</name>
    <name type="common">Proso millet</name>
    <name type="synonym">Broomcorn millet</name>
    <dbReference type="NCBI Taxonomy" id="4540"/>
    <lineage>
        <taxon>Eukaryota</taxon>
        <taxon>Viridiplantae</taxon>
        <taxon>Streptophyta</taxon>
        <taxon>Embryophyta</taxon>
        <taxon>Tracheophyta</taxon>
        <taxon>Spermatophyta</taxon>
        <taxon>Magnoliopsida</taxon>
        <taxon>Liliopsida</taxon>
        <taxon>Poales</taxon>
        <taxon>Poaceae</taxon>
        <taxon>PACMAD clade</taxon>
        <taxon>Panicoideae</taxon>
        <taxon>Panicodae</taxon>
        <taxon>Paniceae</taxon>
        <taxon>Panicinae</taxon>
        <taxon>Panicum</taxon>
        <taxon>Panicum sect. Panicum</taxon>
    </lineage>
</organism>
<evidence type="ECO:0000313" key="2">
    <source>
        <dbReference type="EMBL" id="RLN30009.1"/>
    </source>
</evidence>
<feature type="transmembrane region" description="Helical" evidence="1">
    <location>
        <begin position="31"/>
        <end position="50"/>
    </location>
</feature>
<dbReference type="Proteomes" id="UP000275267">
    <property type="component" value="Unassembled WGS sequence"/>
</dbReference>
<accession>A0A3L6SZU5</accession>
<dbReference type="PANTHER" id="PTHR33115">
    <property type="entry name" value="ARM REPEAT SUPERFAMILY PROTEIN"/>
    <property type="match status" value="1"/>
</dbReference>
<feature type="transmembrane region" description="Helical" evidence="1">
    <location>
        <begin position="85"/>
        <end position="111"/>
    </location>
</feature>
<keyword evidence="3" id="KW-1185">Reference proteome</keyword>
<keyword evidence="1" id="KW-1133">Transmembrane helix</keyword>
<protein>
    <submittedName>
        <fullName evidence="2">Uncharacterized protein</fullName>
    </submittedName>
</protein>
<evidence type="ECO:0000256" key="1">
    <source>
        <dbReference type="SAM" id="Phobius"/>
    </source>
</evidence>
<proteinExistence type="predicted"/>
<name>A0A3L6SZU5_PANMI</name>
<evidence type="ECO:0000313" key="3">
    <source>
        <dbReference type="Proteomes" id="UP000275267"/>
    </source>
</evidence>
<reference evidence="3" key="1">
    <citation type="journal article" date="2019" name="Nat. Commun.">
        <title>The genome of broomcorn millet.</title>
        <authorList>
            <person name="Zou C."/>
            <person name="Miki D."/>
            <person name="Li D."/>
            <person name="Tang Q."/>
            <person name="Xiao L."/>
            <person name="Rajput S."/>
            <person name="Deng P."/>
            <person name="Jia W."/>
            <person name="Huang R."/>
            <person name="Zhang M."/>
            <person name="Sun Y."/>
            <person name="Hu J."/>
            <person name="Fu X."/>
            <person name="Schnable P.S."/>
            <person name="Li F."/>
            <person name="Zhang H."/>
            <person name="Feng B."/>
            <person name="Zhu X."/>
            <person name="Liu R."/>
            <person name="Schnable J.C."/>
            <person name="Zhu J.-K."/>
            <person name="Zhang H."/>
        </authorList>
    </citation>
    <scope>NUCLEOTIDE SEQUENCE [LARGE SCALE GENOMIC DNA]</scope>
</reference>
<dbReference type="AlphaFoldDB" id="A0A3L6SZU5"/>
<dbReference type="PANTHER" id="PTHR33115:SF22">
    <property type="entry name" value="OS12G0449900 PROTEIN"/>
    <property type="match status" value="1"/>
</dbReference>
<gene>
    <name evidence="2" type="ORF">C2845_PM05G01550</name>
</gene>
<feature type="transmembrane region" description="Helical" evidence="1">
    <location>
        <begin position="6"/>
        <end position="24"/>
    </location>
</feature>
<dbReference type="OrthoDB" id="694583at2759"/>